<feature type="transmembrane region" description="Helical" evidence="2">
    <location>
        <begin position="77"/>
        <end position="101"/>
    </location>
</feature>
<organism evidence="3 4">
    <name type="scientific">Natrinema halophilum</name>
    <dbReference type="NCBI Taxonomy" id="1699371"/>
    <lineage>
        <taxon>Archaea</taxon>
        <taxon>Methanobacteriati</taxon>
        <taxon>Methanobacteriota</taxon>
        <taxon>Stenosarchaea group</taxon>
        <taxon>Halobacteria</taxon>
        <taxon>Halobacteriales</taxon>
        <taxon>Natrialbaceae</taxon>
        <taxon>Natrinema</taxon>
    </lineage>
</organism>
<keyword evidence="2" id="KW-1133">Transmembrane helix</keyword>
<dbReference type="AlphaFoldDB" id="A0A7D5KZX8"/>
<feature type="compositionally biased region" description="Basic and acidic residues" evidence="1">
    <location>
        <begin position="237"/>
        <end position="252"/>
    </location>
</feature>
<keyword evidence="2" id="KW-0472">Membrane</keyword>
<feature type="transmembrane region" description="Helical" evidence="2">
    <location>
        <begin position="437"/>
        <end position="458"/>
    </location>
</feature>
<evidence type="ECO:0000313" key="4">
    <source>
        <dbReference type="Proteomes" id="UP000509241"/>
    </source>
</evidence>
<feature type="transmembrane region" description="Helical" evidence="2">
    <location>
        <begin position="289"/>
        <end position="312"/>
    </location>
</feature>
<feature type="transmembrane region" description="Helical" evidence="2">
    <location>
        <begin position="45"/>
        <end position="65"/>
    </location>
</feature>
<gene>
    <name evidence="3" type="ORF">HYG82_16670</name>
</gene>
<feature type="transmembrane region" description="Helical" evidence="2">
    <location>
        <begin position="113"/>
        <end position="132"/>
    </location>
</feature>
<feature type="transmembrane region" description="Helical" evidence="2">
    <location>
        <begin position="356"/>
        <end position="375"/>
    </location>
</feature>
<reference evidence="3 4" key="1">
    <citation type="submission" date="2020-07" db="EMBL/GenBank/DDBJ databases">
        <authorList>
            <person name="Cui H."/>
        </authorList>
    </citation>
    <scope>NUCLEOTIDE SEQUENCE [LARGE SCALE GENOMIC DNA]</scope>
    <source>
        <strain evidence="3 4">YPL8</strain>
    </source>
</reference>
<dbReference type="GeneID" id="56034959"/>
<dbReference type="EMBL" id="CP058601">
    <property type="protein sequence ID" value="QLG50360.1"/>
    <property type="molecule type" value="Genomic_DNA"/>
</dbReference>
<proteinExistence type="predicted"/>
<dbReference type="Proteomes" id="UP000509241">
    <property type="component" value="Chromosome"/>
</dbReference>
<accession>A0A7D5KZX8</accession>
<evidence type="ECO:0000313" key="3">
    <source>
        <dbReference type="EMBL" id="QLG50360.1"/>
    </source>
</evidence>
<feature type="transmembrane region" description="Helical" evidence="2">
    <location>
        <begin position="180"/>
        <end position="201"/>
    </location>
</feature>
<feature type="compositionally biased region" description="Basic and acidic residues" evidence="1">
    <location>
        <begin position="163"/>
        <end position="172"/>
    </location>
</feature>
<feature type="region of interest" description="Disordered" evidence="1">
    <location>
        <begin position="150"/>
        <end position="172"/>
    </location>
</feature>
<feature type="transmembrane region" description="Helical" evidence="2">
    <location>
        <begin position="207"/>
        <end position="229"/>
    </location>
</feature>
<feature type="region of interest" description="Disordered" evidence="1">
    <location>
        <begin position="237"/>
        <end position="260"/>
    </location>
</feature>
<sequence>MTSSPTDSTERIDPIRLVCLVALVASHGLVRLAERYLPEFLSALGYGPIVVGSLVTLGMGVAVVASDRSDNVSNDMATTLETTATVVLSTALAAVGLFAWAGSPTLDTLLGTPLSALGWLATGVVLLQAWYVGGPGRHLWPIDTRATAQTSGLSSAPADESDGGDRSARRTATIDRRTRTVVGALGVAAAAVFATAAVASADTVGAGFALIAATGAAVALVGAVALGTVRDRSPLLGDRLRSGGGTNDERTNDGGANDASLDADSSLTAFRDAVSRVPDRRRWAVIGDALVRVATAGIAPFLILLVVEYRAIALSVGGLSLAPAAVFGLFVLTEAGGAVFGAIGAPALIDHLDRRALLAAGLAGISLLPMAIIAAPPQAGVVAGLFGLLGCRTAIEPLRPTVGTSTRASPVPGSRLPEEIRTAVRIAIVPAPLVGGILYAIDPLVAFTAATTVGLLGVRELGRAFTFGRHR</sequence>
<protein>
    <submittedName>
        <fullName evidence="3">Transporter</fullName>
    </submittedName>
</protein>
<dbReference type="RefSeq" id="WP_179262786.1">
    <property type="nucleotide sequence ID" value="NZ_CP058601.1"/>
</dbReference>
<dbReference type="OrthoDB" id="170734at2157"/>
<dbReference type="KEGG" id="haly:HYG82_16670"/>
<feature type="transmembrane region" description="Helical" evidence="2">
    <location>
        <begin position="324"/>
        <end position="349"/>
    </location>
</feature>
<name>A0A7D5KZX8_9EURY</name>
<keyword evidence="2" id="KW-0812">Transmembrane</keyword>
<keyword evidence="4" id="KW-1185">Reference proteome</keyword>
<evidence type="ECO:0000256" key="1">
    <source>
        <dbReference type="SAM" id="MobiDB-lite"/>
    </source>
</evidence>
<evidence type="ECO:0000256" key="2">
    <source>
        <dbReference type="SAM" id="Phobius"/>
    </source>
</evidence>